<feature type="region of interest" description="Disordered" evidence="3">
    <location>
        <begin position="1130"/>
        <end position="1164"/>
    </location>
</feature>
<feature type="compositionally biased region" description="Polar residues" evidence="3">
    <location>
        <begin position="1191"/>
        <end position="1204"/>
    </location>
</feature>
<feature type="region of interest" description="Disordered" evidence="3">
    <location>
        <begin position="1259"/>
        <end position="1304"/>
    </location>
</feature>
<feature type="compositionally biased region" description="Polar residues" evidence="3">
    <location>
        <begin position="630"/>
        <end position="640"/>
    </location>
</feature>
<feature type="compositionally biased region" description="Polar residues" evidence="3">
    <location>
        <begin position="444"/>
        <end position="454"/>
    </location>
</feature>
<dbReference type="PANTHER" id="PTHR32083">
    <property type="entry name" value="CILIA AND FLAGELLA-ASSOCIATED PROTEIN 58-RELATED"/>
    <property type="match status" value="1"/>
</dbReference>
<feature type="coiled-coil region" evidence="2">
    <location>
        <begin position="1682"/>
        <end position="1860"/>
    </location>
</feature>
<evidence type="ECO:0000256" key="3">
    <source>
        <dbReference type="SAM" id="MobiDB-lite"/>
    </source>
</evidence>
<keyword evidence="1 2" id="KW-0175">Coiled coil</keyword>
<feature type="compositionally biased region" description="Low complexity" evidence="3">
    <location>
        <begin position="133"/>
        <end position="144"/>
    </location>
</feature>
<feature type="region of interest" description="Disordered" evidence="3">
    <location>
        <begin position="1072"/>
        <end position="1095"/>
    </location>
</feature>
<keyword evidence="5" id="KW-1185">Reference proteome</keyword>
<feature type="region of interest" description="Disordered" evidence="3">
    <location>
        <begin position="119"/>
        <end position="186"/>
    </location>
</feature>
<feature type="compositionally biased region" description="Low complexity" evidence="3">
    <location>
        <begin position="1020"/>
        <end position="1029"/>
    </location>
</feature>
<dbReference type="GO" id="GO:0005856">
    <property type="term" value="C:cytoskeleton"/>
    <property type="evidence" value="ECO:0007669"/>
    <property type="project" value="TreeGrafter"/>
</dbReference>
<feature type="region of interest" description="Disordered" evidence="3">
    <location>
        <begin position="797"/>
        <end position="1041"/>
    </location>
</feature>
<dbReference type="Proteomes" id="UP001320245">
    <property type="component" value="Unassembled WGS sequence"/>
</dbReference>
<feature type="compositionally biased region" description="Basic and acidic residues" evidence="3">
    <location>
        <begin position="805"/>
        <end position="827"/>
    </location>
</feature>
<feature type="compositionally biased region" description="Polar residues" evidence="3">
    <location>
        <begin position="926"/>
        <end position="941"/>
    </location>
</feature>
<feature type="region of interest" description="Disordered" evidence="3">
    <location>
        <begin position="630"/>
        <end position="651"/>
    </location>
</feature>
<organism evidence="4 5">
    <name type="scientific">Cytospora paraplurivora</name>
    <dbReference type="NCBI Taxonomy" id="2898453"/>
    <lineage>
        <taxon>Eukaryota</taxon>
        <taxon>Fungi</taxon>
        <taxon>Dikarya</taxon>
        <taxon>Ascomycota</taxon>
        <taxon>Pezizomycotina</taxon>
        <taxon>Sordariomycetes</taxon>
        <taxon>Sordariomycetidae</taxon>
        <taxon>Diaporthales</taxon>
        <taxon>Cytosporaceae</taxon>
        <taxon>Cytospora</taxon>
    </lineage>
</organism>
<feature type="region of interest" description="Disordered" evidence="3">
    <location>
        <begin position="1"/>
        <end position="62"/>
    </location>
</feature>
<feature type="compositionally biased region" description="Polar residues" evidence="3">
    <location>
        <begin position="2089"/>
        <end position="2109"/>
    </location>
</feature>
<accession>A0AAN9YGB1</accession>
<sequence length="2180" mass="241311">MRLPERAAEFLRTPPSTADEAEDAQYVTASWGSPYQNSEDANLLRRSPSSEPSEGSTIHRLELDTPFLRPAPSLVIPLTDHQPSSLAAILVNRARRPGPARGLTEDWIRQHTAASETVEPRYWLSDGTDSEDSSLSGSLSGDDGAWVEERNLVTPRATPRRPTSSRQSSSQHPRARSSTETLKQSNIHRLRQPDNEAMAAHFPGLVLPNSTSTSSLSTSTPGHRPKTPVDPTGSANAASAEVMRPVTPTRPESKKEQGSTTRLKKKVPWRGKNILVLLPKDDERGQPGKGAIPLKQHEVANMFREWEELGYDIRGFDLNVPAGYTALPVEHHSRSRDEWPDVEDVRAERAEHKFRVTLPDLDAWKNYMNEVTEAKLRALGVSLGGDDSLPPPPSISPNPRRATVTQYPPLPFSPPIPTSSASSAQGLQQFPFPAPTSAGGFTQMPHQQFKQTARASPRLQELRETDEDDETKSTSKTPEPATYVRHNASDSLQKEIDEAEYHLEEQFRSQLEHDQDYSPHNEDEKRHAAGQPAQETPKIFAPQAPRFEGAVDENLILHHPRPHSRGHSLSQKYFSEEDVRGSSATGGFSKLKPIQDDGKPDEDVETNPSNNGTPVVPTFANLAHDRTFSTISNPWQNEQPLSRRPSHESKPSLTKLNVAAPEFKFNPTSNFQPGQFNFGSNTFQPASFQGNLPPNTTEPVPTDEFSPPAAPSTRINVNAPVFSPGTSEFSFSAVGAGAPTFRPDAPSFTPLQSIAGSVTSPILSGSESGKMTSIFGNIDLDKPEIVRPVKASKAIPIVRPSSRSSNKEDQAAPAEDEHGRIIDESRFKRLKGASADADDGQQYARPSGQAQADSKEHQAREPGIFSPNVSDTPHARDNTSLSDISAEHKTNGWAPAESGSEAEISAPDETRPLREDASKPHHEKSLSASASPVNTGPSFTTEYEDKEGTPIPVYLDESVREYNVGSEVGPTEQEQAAREIPHESIEIEPSPVTSHVGDDDQGLGGSRLLLSPSPVNEGLAASSFATSSSPPQALPASKYARSASVVSEVETIQSPFGPDAQDDFIIPIAAEESDDIQDTTPQAVVSHGEDGNVGEPTFEEIDAVMQHINENDPALGVKKVVDIPQWQQSSPTRQISVTGVTDETPKQGQEHYHRGVAPSPSPRHYHLPIGVHLPLQSAESEDPFRDPPVSAQFSRLDTSESQAASDDWERAFSDDEQAKLDSRANFFDGRVNDLVDGVLEARLGPLEASLQGIQRALNMLSERTPPSSRRERRSISAKVQESDADDEDDEPAPRRSMSPRRDKQLEHIRLAVLDALATQQRNGSSLPHLPGSAQDAASAESVASILKSMEEMKLHFSETLQEAVGSRLPPTPPKPVIVDGQDELAEKYNDLSARYADLEERLRVEEAKSSAEAASRRLAEDRGAEFERQLHLAETKLEVEILNRNSYDQRIKEFEDRLEHQDKLNEAELTLRRAAEDGLSEMQRLLRTSTEEEIRLREAVEEKHEKVMILEATHSKNTMRLALLEVAVENAQKEKSVLEDRIKFAEAEARDMRQESKRWRFEAERTIELSERQDDDLRDALQDNKQLHKLIDTLGTQLNENERIRDSWRTKFMSLQQDMEDAMRQITEENAHRAKRDQEMLARQEVLDAKLFAESRTRERLENELLRLEAGERQGMKAVNEAKRLENLLGEMRTENHKLQQSVARYQTEFQEARESGAREVQRTRESMQAQIEGANHQVNVVREELEDQISELRAQLDQAKLDADTVRSQYDMLMEDAQHNRKGDIKEVVRKHQDEVEDMQARFERQLNNTIEDAQRAESNLLERLSISTSRCEHLQDRVQHLEEKLDIAREAARAAAQAAKQSGFALPPVAAVASAPVSLRPAQPLVAPQSQPQPEAVSNGLQLPEKISPQALRETIMVLQEQLQEREQKIEELEQIADPEAETKIAKRDDEITWLRELLAVRHSDLQDIIVALGRDDYDQDRVRDAAIRLKANLQMEQQERERAANGGSAISLPNIAASLRDATPLVAQAVGPLAAAWGNWRKGGNLSNVSQPLAAGGNHATPRKDNPAPQSNFLSGLLTPPATGVRQPSPTDQPTGQPTAFSSTGLRFTAQDLANRPRPPTQRQAQKMPAREGSPAPKQAISSGPQTPPMILRPAAYDDDAMAAEDFDDAGFFIDDE</sequence>
<feature type="coiled-coil region" evidence="2">
    <location>
        <begin position="1381"/>
        <end position="1408"/>
    </location>
</feature>
<feature type="region of interest" description="Disordered" evidence="3">
    <location>
        <begin position="383"/>
        <end position="618"/>
    </location>
</feature>
<feature type="compositionally biased region" description="Basic and acidic residues" evidence="3">
    <location>
        <begin position="492"/>
        <end position="527"/>
    </location>
</feature>
<feature type="compositionally biased region" description="Basic and acidic residues" evidence="3">
    <location>
        <begin position="975"/>
        <end position="985"/>
    </location>
</feature>
<evidence type="ECO:0000256" key="2">
    <source>
        <dbReference type="SAM" id="Coils"/>
    </source>
</evidence>
<feature type="region of interest" description="Disordered" evidence="3">
    <location>
        <begin position="1177"/>
        <end position="1211"/>
    </location>
</feature>
<proteinExistence type="predicted"/>
<feature type="region of interest" description="Disordered" evidence="3">
    <location>
        <begin position="205"/>
        <end position="264"/>
    </location>
</feature>
<feature type="compositionally biased region" description="Polar residues" evidence="3">
    <location>
        <begin position="1130"/>
        <end position="1141"/>
    </location>
</feature>
<feature type="region of interest" description="Disordered" evidence="3">
    <location>
        <begin position="2051"/>
        <end position="2156"/>
    </location>
</feature>
<feature type="compositionally biased region" description="Low complexity" evidence="3">
    <location>
        <begin position="154"/>
        <end position="179"/>
    </location>
</feature>
<reference evidence="4 5" key="1">
    <citation type="journal article" date="2023" name="PLoS ONE">
        <title>Cytospora paraplurivora sp. nov. isolated from orchards with fruit tree decline syndrome in Ontario, Canada.</title>
        <authorList>
            <person name="Ilyukhin E."/>
            <person name="Nguyen H.D.T."/>
            <person name="Castle A.J."/>
            <person name="Ellouze W."/>
        </authorList>
    </citation>
    <scope>NUCLEOTIDE SEQUENCE [LARGE SCALE GENOMIC DNA]</scope>
    <source>
        <strain evidence="4 5">FDS-564</strain>
    </source>
</reference>
<feature type="coiled-coil region" evidence="2">
    <location>
        <begin position="1457"/>
        <end position="1562"/>
    </location>
</feature>
<feature type="compositionally biased region" description="Basic and acidic residues" evidence="3">
    <location>
        <begin position="908"/>
        <end position="925"/>
    </location>
</feature>
<feature type="compositionally biased region" description="Polar residues" evidence="3">
    <location>
        <begin position="27"/>
        <end position="40"/>
    </location>
</feature>
<feature type="compositionally biased region" description="Basic and acidic residues" evidence="3">
    <location>
        <begin position="1143"/>
        <end position="1153"/>
    </location>
</feature>
<evidence type="ECO:0000256" key="1">
    <source>
        <dbReference type="ARBA" id="ARBA00023054"/>
    </source>
</evidence>
<name>A0AAN9YGB1_9PEZI</name>
<feature type="compositionally biased region" description="Low complexity" evidence="3">
    <location>
        <begin position="210"/>
        <end position="220"/>
    </location>
</feature>
<protein>
    <recommendedName>
        <fullName evidence="6">Myosin class II heavy chain</fullName>
    </recommendedName>
</protein>
<feature type="compositionally biased region" description="Pro residues" evidence="3">
    <location>
        <begin position="408"/>
        <end position="417"/>
    </location>
</feature>
<evidence type="ECO:0008006" key="6">
    <source>
        <dbReference type="Google" id="ProtNLM"/>
    </source>
</evidence>
<evidence type="ECO:0000313" key="5">
    <source>
        <dbReference type="Proteomes" id="UP001320245"/>
    </source>
</evidence>
<gene>
    <name evidence="4" type="ORF">SLS53_005207</name>
</gene>
<dbReference type="PANTHER" id="PTHR32083:SF0">
    <property type="entry name" value="CILIA AND FLAGELLA-ASSOCIATED PROTEIN 58"/>
    <property type="match status" value="1"/>
</dbReference>
<evidence type="ECO:0000313" key="4">
    <source>
        <dbReference type="EMBL" id="KAK7740739.1"/>
    </source>
</evidence>
<feature type="compositionally biased region" description="Low complexity" evidence="3">
    <location>
        <begin position="44"/>
        <end position="54"/>
    </location>
</feature>
<dbReference type="EMBL" id="JAJSPL020000019">
    <property type="protein sequence ID" value="KAK7740739.1"/>
    <property type="molecule type" value="Genomic_DNA"/>
</dbReference>
<comment type="caution">
    <text evidence="4">The sequence shown here is derived from an EMBL/GenBank/DDBJ whole genome shotgun (WGS) entry which is preliminary data.</text>
</comment>